<dbReference type="EMBL" id="SNZH01000025">
    <property type="protein sequence ID" value="TDR37385.1"/>
    <property type="molecule type" value="Genomic_DNA"/>
</dbReference>
<keyword evidence="2" id="KW-1185">Reference proteome</keyword>
<sequence length="150" mass="17471">MNTTDKRIFDDFHDNRIHGFRLIDDDFRSELEFDIDHITQWPTCVDESEAIFEVARATLRFHHVTDTHIALRGGTGNYGSTMGQIFILSIERTPVETPLRVAEYYLWKIITNDRESVVIEFGAADFSLEISDTKFKVPRQDLTYSERYGC</sequence>
<dbReference type="Proteomes" id="UP000295293">
    <property type="component" value="Unassembled WGS sequence"/>
</dbReference>
<evidence type="ECO:0000313" key="2">
    <source>
        <dbReference type="Proteomes" id="UP000295293"/>
    </source>
</evidence>
<gene>
    <name evidence="1" type="ORF">DFR29_12547</name>
</gene>
<evidence type="ECO:0000313" key="1">
    <source>
        <dbReference type="EMBL" id="TDR37385.1"/>
    </source>
</evidence>
<protein>
    <submittedName>
        <fullName evidence="1">Uncharacterized protein</fullName>
    </submittedName>
</protein>
<reference evidence="1 2" key="1">
    <citation type="submission" date="2019-03" db="EMBL/GenBank/DDBJ databases">
        <title>Genomic Encyclopedia of Type Strains, Phase IV (KMG-IV): sequencing the most valuable type-strain genomes for metagenomic binning, comparative biology and taxonomic classification.</title>
        <authorList>
            <person name="Goeker M."/>
        </authorList>
    </citation>
    <scope>NUCLEOTIDE SEQUENCE [LARGE SCALE GENOMIC DNA]</scope>
    <source>
        <strain evidence="1 2">DSM 21667</strain>
    </source>
</reference>
<dbReference type="AlphaFoldDB" id="A0A4R6YKB9"/>
<name>A0A4R6YKB9_9GAMM</name>
<dbReference type="OrthoDB" id="7060651at2"/>
<dbReference type="RefSeq" id="WP_133821764.1">
    <property type="nucleotide sequence ID" value="NZ_SNZH01000025.1"/>
</dbReference>
<comment type="caution">
    <text evidence="1">The sequence shown here is derived from an EMBL/GenBank/DDBJ whole genome shotgun (WGS) entry which is preliminary data.</text>
</comment>
<accession>A0A4R6YKB9</accession>
<organism evidence="1 2">
    <name type="scientific">Tahibacter aquaticus</name>
    <dbReference type="NCBI Taxonomy" id="520092"/>
    <lineage>
        <taxon>Bacteria</taxon>
        <taxon>Pseudomonadati</taxon>
        <taxon>Pseudomonadota</taxon>
        <taxon>Gammaproteobacteria</taxon>
        <taxon>Lysobacterales</taxon>
        <taxon>Rhodanobacteraceae</taxon>
        <taxon>Tahibacter</taxon>
    </lineage>
</organism>
<proteinExistence type="predicted"/>